<sequence length="169" mass="16647">MVAGVSAGLAMVVVGCTSITNGNATADGVEAPDYRASVASSVAVSESEHQVAVTKAAVHSSCDALSSSTVAAIDAVNDYVNAFNADAPDAPAKIGPAVDALNRSADQVAGSLSGPLSPDLTKVLNAWADSARQLATVLSGNPGPDEFNDAIGRLNDSKTAAGAACAAAY</sequence>
<name>A0A9X3C3Y9_9MYCO</name>
<reference evidence="1" key="1">
    <citation type="submission" date="2020-07" db="EMBL/GenBank/DDBJ databases">
        <authorList>
            <person name="Pettersson B.M.F."/>
            <person name="Behra P.R.K."/>
            <person name="Ramesh M."/>
            <person name="Das S."/>
            <person name="Dasgupta S."/>
            <person name="Kirsebom L.A."/>
        </authorList>
    </citation>
    <scope>NUCLEOTIDE SEQUENCE</scope>
    <source>
        <strain evidence="1">DSM 44838</strain>
    </source>
</reference>
<dbReference type="EMBL" id="JACKVK010000013">
    <property type="protein sequence ID" value="MCV7423816.1"/>
    <property type="molecule type" value="Genomic_DNA"/>
</dbReference>
<organism evidence="1 2">
    <name type="scientific">Mycobacterium yunnanensis</name>
    <dbReference type="NCBI Taxonomy" id="368477"/>
    <lineage>
        <taxon>Bacteria</taxon>
        <taxon>Bacillati</taxon>
        <taxon>Actinomycetota</taxon>
        <taxon>Actinomycetes</taxon>
        <taxon>Mycobacteriales</taxon>
        <taxon>Mycobacteriaceae</taxon>
        <taxon>Mycobacterium</taxon>
    </lineage>
</organism>
<keyword evidence="2" id="KW-1185">Reference proteome</keyword>
<comment type="caution">
    <text evidence="1">The sequence shown here is derived from an EMBL/GenBank/DDBJ whole genome shotgun (WGS) entry which is preliminary data.</text>
</comment>
<proteinExistence type="predicted"/>
<evidence type="ECO:0000313" key="1">
    <source>
        <dbReference type="EMBL" id="MCV7423816.1"/>
    </source>
</evidence>
<protein>
    <submittedName>
        <fullName evidence="1">Uncharacterized protein</fullName>
    </submittedName>
</protein>
<evidence type="ECO:0000313" key="2">
    <source>
        <dbReference type="Proteomes" id="UP001141629"/>
    </source>
</evidence>
<gene>
    <name evidence="1" type="ORF">H7K45_25000</name>
</gene>
<dbReference type="Proteomes" id="UP001141629">
    <property type="component" value="Unassembled WGS sequence"/>
</dbReference>
<dbReference type="AlphaFoldDB" id="A0A9X3C3Y9"/>
<reference evidence="1" key="2">
    <citation type="journal article" date="2022" name="BMC Genomics">
        <title>Comparative genome analysis of mycobacteria focusing on tRNA and non-coding RNA.</title>
        <authorList>
            <person name="Behra P.R.K."/>
            <person name="Pettersson B.M.F."/>
            <person name="Ramesh M."/>
            <person name="Das S."/>
            <person name="Dasgupta S."/>
            <person name="Kirsebom L.A."/>
        </authorList>
    </citation>
    <scope>NUCLEOTIDE SEQUENCE</scope>
    <source>
        <strain evidence="1">DSM 44838</strain>
    </source>
</reference>
<accession>A0A9X3C3Y9</accession>